<name>A0A559MJD8_9HELO</name>
<comment type="caution">
    <text evidence="2">The sequence shown here is derived from an EMBL/GenBank/DDBJ whole genome shotgun (WGS) entry which is preliminary data.</text>
</comment>
<protein>
    <submittedName>
        <fullName evidence="2">Uncharacterized protein</fullName>
    </submittedName>
</protein>
<evidence type="ECO:0000256" key="1">
    <source>
        <dbReference type="SAM" id="MobiDB-lite"/>
    </source>
</evidence>
<evidence type="ECO:0000313" key="3">
    <source>
        <dbReference type="Proteomes" id="UP000315522"/>
    </source>
</evidence>
<organism evidence="2 3">
    <name type="scientific">Lachnellula willkommii</name>
    <dbReference type="NCBI Taxonomy" id="215461"/>
    <lineage>
        <taxon>Eukaryota</taxon>
        <taxon>Fungi</taxon>
        <taxon>Dikarya</taxon>
        <taxon>Ascomycota</taxon>
        <taxon>Pezizomycotina</taxon>
        <taxon>Leotiomycetes</taxon>
        <taxon>Helotiales</taxon>
        <taxon>Lachnaceae</taxon>
        <taxon>Lachnellula</taxon>
    </lineage>
</organism>
<sequence>MPILPAIIHHENNISEDAEHSRELRFFSNGDLLTPPFTSFDCPGSSSTMSDGNNQVPPKNDSVTSLTPDEANRIIHSHRKGLHAGLADNAR</sequence>
<feature type="compositionally biased region" description="Polar residues" evidence="1">
    <location>
        <begin position="44"/>
        <end position="66"/>
    </location>
</feature>
<gene>
    <name evidence="2" type="ORF">LAWI1_G000992</name>
</gene>
<keyword evidence="3" id="KW-1185">Reference proteome</keyword>
<proteinExistence type="predicted"/>
<feature type="region of interest" description="Disordered" evidence="1">
    <location>
        <begin position="38"/>
        <end position="66"/>
    </location>
</feature>
<dbReference type="EMBL" id="QGML01000191">
    <property type="protein sequence ID" value="TVY93070.1"/>
    <property type="molecule type" value="Genomic_DNA"/>
</dbReference>
<dbReference type="AlphaFoldDB" id="A0A559MJD8"/>
<accession>A0A559MJD8</accession>
<reference evidence="2 3" key="1">
    <citation type="submission" date="2018-05" db="EMBL/GenBank/DDBJ databases">
        <title>Genome sequencing and assembly of the regulated plant pathogen Lachnellula willkommii and related sister species for the development of diagnostic species identification markers.</title>
        <authorList>
            <person name="Giroux E."/>
            <person name="Bilodeau G."/>
        </authorList>
    </citation>
    <scope>NUCLEOTIDE SEQUENCE [LARGE SCALE GENOMIC DNA]</scope>
    <source>
        <strain evidence="2 3">CBS 172.35</strain>
    </source>
</reference>
<evidence type="ECO:0000313" key="2">
    <source>
        <dbReference type="EMBL" id="TVY93070.1"/>
    </source>
</evidence>
<dbReference type="Proteomes" id="UP000315522">
    <property type="component" value="Unassembled WGS sequence"/>
</dbReference>